<proteinExistence type="predicted"/>
<comment type="caution">
    <text evidence="1">The sequence shown here is derived from an EMBL/GenBank/DDBJ whole genome shotgun (WGS) entry which is preliminary data.</text>
</comment>
<reference evidence="1 2" key="1">
    <citation type="submission" date="2023-02" db="EMBL/GenBank/DDBJ databases">
        <title>LHISI_Scaffold_Assembly.</title>
        <authorList>
            <person name="Stuart O.P."/>
            <person name="Cleave R."/>
            <person name="Magrath M.J.L."/>
            <person name="Mikheyev A.S."/>
        </authorList>
    </citation>
    <scope>NUCLEOTIDE SEQUENCE [LARGE SCALE GENOMIC DNA]</scope>
    <source>
        <strain evidence="1">Daus_M_001</strain>
        <tissue evidence="1">Leg muscle</tissue>
    </source>
</reference>
<name>A0ABQ9GBP7_9NEOP</name>
<dbReference type="EMBL" id="JARBHB010000013">
    <property type="protein sequence ID" value="KAJ8869826.1"/>
    <property type="molecule type" value="Genomic_DNA"/>
</dbReference>
<keyword evidence="2" id="KW-1185">Reference proteome</keyword>
<organism evidence="1 2">
    <name type="scientific">Dryococelus australis</name>
    <dbReference type="NCBI Taxonomy" id="614101"/>
    <lineage>
        <taxon>Eukaryota</taxon>
        <taxon>Metazoa</taxon>
        <taxon>Ecdysozoa</taxon>
        <taxon>Arthropoda</taxon>
        <taxon>Hexapoda</taxon>
        <taxon>Insecta</taxon>
        <taxon>Pterygota</taxon>
        <taxon>Neoptera</taxon>
        <taxon>Polyneoptera</taxon>
        <taxon>Phasmatodea</taxon>
        <taxon>Verophasmatodea</taxon>
        <taxon>Anareolatae</taxon>
        <taxon>Phasmatidae</taxon>
        <taxon>Eurycanthinae</taxon>
        <taxon>Dryococelus</taxon>
    </lineage>
</organism>
<gene>
    <name evidence="1" type="ORF">PR048_028835</name>
</gene>
<sequence length="88" mass="10303">MYLKKSERTESIFSGIYYEVRKIAGNLDIDLKIPQLSCEQYFRRSVHIPLLDNVITDLKDRHSMEVMNLFNLRAILPKTEIKSEDEAA</sequence>
<evidence type="ECO:0000313" key="1">
    <source>
        <dbReference type="EMBL" id="KAJ8869826.1"/>
    </source>
</evidence>
<dbReference type="Proteomes" id="UP001159363">
    <property type="component" value="Chromosome 12"/>
</dbReference>
<accession>A0ABQ9GBP7</accession>
<evidence type="ECO:0000313" key="2">
    <source>
        <dbReference type="Proteomes" id="UP001159363"/>
    </source>
</evidence>
<protein>
    <submittedName>
        <fullName evidence="1">Uncharacterized protein</fullName>
    </submittedName>
</protein>